<dbReference type="RefSeq" id="WP_126615354.1">
    <property type="nucleotide sequence ID" value="NZ_CP034562.1"/>
</dbReference>
<evidence type="ECO:0000313" key="10">
    <source>
        <dbReference type="EMBL" id="AZQ63146.1"/>
    </source>
</evidence>
<keyword evidence="6 8" id="KW-1133">Transmembrane helix</keyword>
<evidence type="ECO:0000256" key="6">
    <source>
        <dbReference type="ARBA" id="ARBA00022989"/>
    </source>
</evidence>
<protein>
    <submittedName>
        <fullName evidence="10">Glycosyltransferase family 39 protein</fullName>
    </submittedName>
</protein>
<dbReference type="OrthoDB" id="9813729at2"/>
<feature type="transmembrane region" description="Helical" evidence="8">
    <location>
        <begin position="349"/>
        <end position="367"/>
    </location>
</feature>
<feature type="transmembrane region" description="Helical" evidence="8">
    <location>
        <begin position="77"/>
        <end position="95"/>
    </location>
</feature>
<evidence type="ECO:0000256" key="1">
    <source>
        <dbReference type="ARBA" id="ARBA00004651"/>
    </source>
</evidence>
<dbReference type="GO" id="GO:0016763">
    <property type="term" value="F:pentosyltransferase activity"/>
    <property type="evidence" value="ECO:0007669"/>
    <property type="project" value="TreeGrafter"/>
</dbReference>
<dbReference type="KEGG" id="fll:EI427_13120"/>
<feature type="transmembrane region" description="Helical" evidence="8">
    <location>
        <begin position="203"/>
        <end position="222"/>
    </location>
</feature>
<name>A0A3S9P4K2_9BACT</name>
<dbReference type="Pfam" id="PF13231">
    <property type="entry name" value="PMT_2"/>
    <property type="match status" value="1"/>
</dbReference>
<accession>A0A3S9P4K2</accession>
<feature type="transmembrane region" description="Helical" evidence="8">
    <location>
        <begin position="135"/>
        <end position="151"/>
    </location>
</feature>
<evidence type="ECO:0000256" key="7">
    <source>
        <dbReference type="ARBA" id="ARBA00023136"/>
    </source>
</evidence>
<dbReference type="PANTHER" id="PTHR33908:SF11">
    <property type="entry name" value="MEMBRANE PROTEIN"/>
    <property type="match status" value="1"/>
</dbReference>
<keyword evidence="4 10" id="KW-0808">Transferase</keyword>
<evidence type="ECO:0000313" key="11">
    <source>
        <dbReference type="Proteomes" id="UP000267268"/>
    </source>
</evidence>
<keyword evidence="5 8" id="KW-0812">Transmembrane</keyword>
<organism evidence="10 11">
    <name type="scientific">Flammeovirga pectinis</name>
    <dbReference type="NCBI Taxonomy" id="2494373"/>
    <lineage>
        <taxon>Bacteria</taxon>
        <taxon>Pseudomonadati</taxon>
        <taxon>Bacteroidota</taxon>
        <taxon>Cytophagia</taxon>
        <taxon>Cytophagales</taxon>
        <taxon>Flammeovirgaceae</taxon>
        <taxon>Flammeovirga</taxon>
    </lineage>
</organism>
<keyword evidence="7 8" id="KW-0472">Membrane</keyword>
<evidence type="ECO:0000256" key="4">
    <source>
        <dbReference type="ARBA" id="ARBA00022679"/>
    </source>
</evidence>
<dbReference type="AlphaFoldDB" id="A0A3S9P4K2"/>
<feature type="transmembrane region" description="Helical" evidence="8">
    <location>
        <begin position="285"/>
        <end position="305"/>
    </location>
</feature>
<evidence type="ECO:0000256" key="2">
    <source>
        <dbReference type="ARBA" id="ARBA00022475"/>
    </source>
</evidence>
<reference evidence="10 11" key="1">
    <citation type="submission" date="2018-12" db="EMBL/GenBank/DDBJ databases">
        <title>Flammeovirga pectinis sp. nov., isolated from the gut of the Korean scallop, Patinopecten yessoensis.</title>
        <authorList>
            <person name="Bae J.-W."/>
            <person name="Jeong Y.-S."/>
            <person name="Kang W."/>
        </authorList>
    </citation>
    <scope>NUCLEOTIDE SEQUENCE [LARGE SCALE GENOMIC DNA]</scope>
    <source>
        <strain evidence="10 11">L12M1</strain>
    </source>
</reference>
<feature type="domain" description="Glycosyltransferase RgtA/B/C/D-like" evidence="9">
    <location>
        <begin position="55"/>
        <end position="220"/>
    </location>
</feature>
<sequence length="540" mass="62273">MESNSITESRATQIVLRLIIISSIVRAVIGGTMEFSNDEVYYWTYALYPSLSHFDHPPMVGWVIQLFTLNLTLPYEFFMRLGGVVFAGINTFLAFKIASKLKDSVAGIYAAFLYTSSIYASILAGIFIIPDTPQTLFWMLSIYFLLNSLPAKKIGKEERKNLLLAGLMIGLAGLSKYHAVFIGLGVALYVIICDRRWLKDWSIWATGAIAIACLFPVIYWNYANDFISFTFHTDRVTPTLELRLDYFFTEVGGQIAYNNPWNWYLIIAAMIGIAKGKKIMDKKSLQVLLFNGLPLILVFTSFALFRRTLPHWTGPGYLPLIIITAVYWRVKLVDSKAKNAWRLWKPRRIVGATTFLSIVLAIAYWLINFSPLNVGKTNLEDPKNFGEYDFTQDMYGWRQINKKLKPLLAKDLEEGKMKPNAKFVAYEWFPGTHVDFYIAYPNKHPLILMGSWDEIHKYAWINKERGGLEKGEDVYFLNVSNWGRDVDRQFGKYFDAIEEVGRVEVDRAGKLMRYAYLYRLRGYKDNFNFPDPNEKHHKLN</sequence>
<comment type="subcellular location">
    <subcellularLocation>
        <location evidence="1">Cell membrane</location>
        <topology evidence="1">Multi-pass membrane protein</topology>
    </subcellularLocation>
</comment>
<evidence type="ECO:0000256" key="3">
    <source>
        <dbReference type="ARBA" id="ARBA00022676"/>
    </source>
</evidence>
<feature type="transmembrane region" description="Helical" evidence="8">
    <location>
        <begin position="107"/>
        <end position="129"/>
    </location>
</feature>
<dbReference type="GO" id="GO:0005886">
    <property type="term" value="C:plasma membrane"/>
    <property type="evidence" value="ECO:0007669"/>
    <property type="project" value="UniProtKB-SubCell"/>
</dbReference>
<proteinExistence type="predicted"/>
<evidence type="ECO:0000256" key="5">
    <source>
        <dbReference type="ARBA" id="ARBA00022692"/>
    </source>
</evidence>
<keyword evidence="3" id="KW-0328">Glycosyltransferase</keyword>
<dbReference type="InterPro" id="IPR050297">
    <property type="entry name" value="LipidA_mod_glycosyltrf_83"/>
</dbReference>
<dbReference type="InterPro" id="IPR038731">
    <property type="entry name" value="RgtA/B/C-like"/>
</dbReference>
<feature type="transmembrane region" description="Helical" evidence="8">
    <location>
        <begin position="163"/>
        <end position="191"/>
    </location>
</feature>
<dbReference type="EMBL" id="CP034562">
    <property type="protein sequence ID" value="AZQ63146.1"/>
    <property type="molecule type" value="Genomic_DNA"/>
</dbReference>
<gene>
    <name evidence="10" type="ORF">EI427_13120</name>
</gene>
<keyword evidence="11" id="KW-1185">Reference proteome</keyword>
<dbReference type="Proteomes" id="UP000267268">
    <property type="component" value="Chromosome 1"/>
</dbReference>
<evidence type="ECO:0000259" key="9">
    <source>
        <dbReference type="Pfam" id="PF13231"/>
    </source>
</evidence>
<dbReference type="GO" id="GO:0009103">
    <property type="term" value="P:lipopolysaccharide biosynthetic process"/>
    <property type="evidence" value="ECO:0007669"/>
    <property type="project" value="UniProtKB-ARBA"/>
</dbReference>
<feature type="transmembrane region" description="Helical" evidence="8">
    <location>
        <begin position="14"/>
        <end position="33"/>
    </location>
</feature>
<keyword evidence="2" id="KW-1003">Cell membrane</keyword>
<feature type="transmembrane region" description="Helical" evidence="8">
    <location>
        <begin position="311"/>
        <end position="328"/>
    </location>
</feature>
<dbReference type="PANTHER" id="PTHR33908">
    <property type="entry name" value="MANNOSYLTRANSFERASE YKCB-RELATED"/>
    <property type="match status" value="1"/>
</dbReference>
<evidence type="ECO:0000256" key="8">
    <source>
        <dbReference type="SAM" id="Phobius"/>
    </source>
</evidence>